<name>A0ACC2XQ14_9TREE</name>
<evidence type="ECO:0000313" key="1">
    <source>
        <dbReference type="EMBL" id="KAJ9125720.1"/>
    </source>
</evidence>
<evidence type="ECO:0000313" key="2">
    <source>
        <dbReference type="Proteomes" id="UP001234202"/>
    </source>
</evidence>
<gene>
    <name evidence="1" type="ORF">QFC24_002504</name>
</gene>
<reference evidence="1" key="1">
    <citation type="submission" date="2023-04" db="EMBL/GenBank/DDBJ databases">
        <title>Draft Genome sequencing of Naganishia species isolated from polar environments using Oxford Nanopore Technology.</title>
        <authorList>
            <person name="Leo P."/>
            <person name="Venkateswaran K."/>
        </authorList>
    </citation>
    <scope>NUCLEOTIDE SEQUENCE</scope>
    <source>
        <strain evidence="1">DBVPG 5303</strain>
    </source>
</reference>
<proteinExistence type="predicted"/>
<dbReference type="EMBL" id="JASBWV010000007">
    <property type="protein sequence ID" value="KAJ9125720.1"/>
    <property type="molecule type" value="Genomic_DNA"/>
</dbReference>
<keyword evidence="2" id="KW-1185">Reference proteome</keyword>
<sequence length="201" mass="22504">MSVQQPSALPNTQPSTSHLGDNGGVRVEVDTQTDFAPPADDLDALLHGKAFHETDVAAVATSKQSHPHIEMQVIQAPQAPTPVIAQTPLRENDSPPAKAATEPTVVAKDKAATDAETTTEEKPSAWRRFVDGINHDPLNDPEFVEAYHVWQKQNRKERYDRRRAWIVAHWCKVGCLLGFVKKDRKDEAWEAYKEKLAYMED</sequence>
<protein>
    <submittedName>
        <fullName evidence="1">Uncharacterized protein</fullName>
    </submittedName>
</protein>
<dbReference type="Proteomes" id="UP001234202">
    <property type="component" value="Unassembled WGS sequence"/>
</dbReference>
<comment type="caution">
    <text evidence="1">The sequence shown here is derived from an EMBL/GenBank/DDBJ whole genome shotgun (WGS) entry which is preliminary data.</text>
</comment>
<organism evidence="1 2">
    <name type="scientific">Naganishia onofrii</name>
    <dbReference type="NCBI Taxonomy" id="1851511"/>
    <lineage>
        <taxon>Eukaryota</taxon>
        <taxon>Fungi</taxon>
        <taxon>Dikarya</taxon>
        <taxon>Basidiomycota</taxon>
        <taxon>Agaricomycotina</taxon>
        <taxon>Tremellomycetes</taxon>
        <taxon>Filobasidiales</taxon>
        <taxon>Filobasidiaceae</taxon>
        <taxon>Naganishia</taxon>
    </lineage>
</organism>
<accession>A0ACC2XQ14</accession>